<dbReference type="Pfam" id="PF13307">
    <property type="entry name" value="Helicase_C_2"/>
    <property type="match status" value="1"/>
</dbReference>
<dbReference type="Proteomes" id="UP001154312">
    <property type="component" value="Unassembled WGS sequence"/>
</dbReference>
<dbReference type="SMART" id="SM00491">
    <property type="entry name" value="HELICc2"/>
    <property type="match status" value="1"/>
</dbReference>
<dbReference type="GO" id="GO:0016818">
    <property type="term" value="F:hydrolase activity, acting on acid anhydrides, in phosphorus-containing anhydrides"/>
    <property type="evidence" value="ECO:0007669"/>
    <property type="project" value="InterPro"/>
</dbReference>
<dbReference type="AlphaFoldDB" id="A0A9X4H7Z3"/>
<reference evidence="6" key="1">
    <citation type="submission" date="2022-02" db="EMBL/GenBank/DDBJ databases">
        <authorList>
            <person name="Leng L."/>
        </authorList>
    </citation>
    <scope>NUCLEOTIDE SEQUENCE</scope>
    <source>
        <strain evidence="6">JI</strain>
    </source>
</reference>
<dbReference type="InterPro" id="IPR045028">
    <property type="entry name" value="DinG/Rad3-like"/>
</dbReference>
<evidence type="ECO:0000313" key="6">
    <source>
        <dbReference type="EMBL" id="MDF9408209.1"/>
    </source>
</evidence>
<dbReference type="GO" id="GO:0003678">
    <property type="term" value="F:DNA helicase activity"/>
    <property type="evidence" value="ECO:0007669"/>
    <property type="project" value="TreeGrafter"/>
</dbReference>
<dbReference type="PANTHER" id="PTHR11472:SF34">
    <property type="entry name" value="REGULATOR OF TELOMERE ELONGATION HELICASE 1"/>
    <property type="match status" value="1"/>
</dbReference>
<dbReference type="InterPro" id="IPR014013">
    <property type="entry name" value="Helic_SF1/SF2_ATP-bd_DinG/Rad3"/>
</dbReference>
<dbReference type="InterPro" id="IPR006555">
    <property type="entry name" value="ATP-dep_Helicase_C"/>
</dbReference>
<gene>
    <name evidence="6" type="ORF">L7E55_07525</name>
</gene>
<keyword evidence="7" id="KW-1185">Reference proteome</keyword>
<dbReference type="PANTHER" id="PTHR11472">
    <property type="entry name" value="DNA REPAIR DEAD HELICASE RAD3/XP-D SUBFAMILY MEMBER"/>
    <property type="match status" value="1"/>
</dbReference>
<evidence type="ECO:0000313" key="7">
    <source>
        <dbReference type="Proteomes" id="UP001154312"/>
    </source>
</evidence>
<dbReference type="RefSeq" id="WP_277443503.1">
    <property type="nucleotide sequence ID" value="NZ_JAKOAV010000011.1"/>
</dbReference>
<organism evidence="6 7">
    <name type="scientific">Pelotomaculum isophthalicicum JI</name>
    <dbReference type="NCBI Taxonomy" id="947010"/>
    <lineage>
        <taxon>Bacteria</taxon>
        <taxon>Bacillati</taxon>
        <taxon>Bacillota</taxon>
        <taxon>Clostridia</taxon>
        <taxon>Eubacteriales</taxon>
        <taxon>Desulfotomaculaceae</taxon>
        <taxon>Pelotomaculum</taxon>
    </lineage>
</organism>
<sequence length="702" mass="80422">MVEINRYMSQVERLKRAELDLLTPEPKKTPALISIPEYNHEIQSLDVFEPVSFSRASLIKQIKNVFNSKVKPNLRNYIERPGQIELSSRIAEALKKDSILLAEAGVGTGKSFSYLVPITMGLVRGPIVISTKTIILQDQLYRKDTRFFIKLSPHILPFLAKGQYHFLCKDRYRKATFPKSVNKEIIKMLDNWVQKNTYGDRSDAPSMNDELWESINVEDCSRKECNYFDSCGFIRYKESRRNWNNIIICNHDLLVVDLMLRARGENGLWKMPGAIIIDEAHGLADSCRQELSQEISIHAIEKLLKKASKNKLIASVVDSNFGKIQMILSDFFTCVQKYAKHINENPRFLIANSNEIIEKGTHLAEGIARVASQMDLASGLVHEDEKMDREIERLTRPIELLREKLFQWTQNPNDYFLAGQFQNKDIIITIAPVSVSPFLSKHLWIQKIPLILTSGTISVEGDFSFIKNELGLSNNWRVTEYAGQTSLTGEEKVGYYFPWDLPKPKKDQDDFTEAAAARIAELLKITNGRALVLFTSHDRMEKVFCHLYRRNDLPWTILKQGQDSVKNLLNQFRDEETSILLATGSFWEGVDIVGPSLSMVIMDKLPFPSPDPLIKTLVRREKEAGRKPLDTVIFPEMLLRLKQGAGRLLRNEDDWGIISVLDVRIANYHQLVNKALPPGVFFDDLTKLKKWYEGKRKSFLAG</sequence>
<dbReference type="InterPro" id="IPR027417">
    <property type="entry name" value="P-loop_NTPase"/>
</dbReference>
<dbReference type="Gene3D" id="3.40.50.300">
    <property type="entry name" value="P-loop containing nucleotide triphosphate hydrolases"/>
    <property type="match status" value="2"/>
</dbReference>
<keyword evidence="6" id="KW-0347">Helicase</keyword>
<dbReference type="SUPFAM" id="SSF52540">
    <property type="entry name" value="P-loop containing nucleoside triphosphate hydrolases"/>
    <property type="match status" value="1"/>
</dbReference>
<keyword evidence="1" id="KW-0547">Nucleotide-binding</keyword>
<dbReference type="EMBL" id="JAKOAV010000011">
    <property type="protein sequence ID" value="MDF9408209.1"/>
    <property type="molecule type" value="Genomic_DNA"/>
</dbReference>
<dbReference type="PROSITE" id="PS51193">
    <property type="entry name" value="HELICASE_ATP_BIND_2"/>
    <property type="match status" value="1"/>
</dbReference>
<feature type="domain" description="Helicase ATP-binding" evidence="5">
    <location>
        <begin position="69"/>
        <end position="328"/>
    </location>
</feature>
<dbReference type="GO" id="GO:0006139">
    <property type="term" value="P:nucleobase-containing compound metabolic process"/>
    <property type="evidence" value="ECO:0007669"/>
    <property type="project" value="InterPro"/>
</dbReference>
<accession>A0A9X4H7Z3</accession>
<keyword evidence="2" id="KW-0378">Hydrolase</keyword>
<comment type="similarity">
    <text evidence="4">Belongs to the helicase family. DinG subfamily.</text>
</comment>
<evidence type="ECO:0000256" key="4">
    <source>
        <dbReference type="ARBA" id="ARBA00038058"/>
    </source>
</evidence>
<evidence type="ECO:0000259" key="5">
    <source>
        <dbReference type="PROSITE" id="PS51193"/>
    </source>
</evidence>
<evidence type="ECO:0000256" key="3">
    <source>
        <dbReference type="ARBA" id="ARBA00022840"/>
    </source>
</evidence>
<evidence type="ECO:0000256" key="1">
    <source>
        <dbReference type="ARBA" id="ARBA00022741"/>
    </source>
</evidence>
<evidence type="ECO:0000256" key="2">
    <source>
        <dbReference type="ARBA" id="ARBA00022801"/>
    </source>
</evidence>
<keyword evidence="3" id="KW-0067">ATP-binding</keyword>
<proteinExistence type="inferred from homology"/>
<dbReference type="GO" id="GO:0003676">
    <property type="term" value="F:nucleic acid binding"/>
    <property type="evidence" value="ECO:0007669"/>
    <property type="project" value="InterPro"/>
</dbReference>
<comment type="caution">
    <text evidence="6">The sequence shown here is derived from an EMBL/GenBank/DDBJ whole genome shotgun (WGS) entry which is preliminary data.</text>
</comment>
<dbReference type="GO" id="GO:0005524">
    <property type="term" value="F:ATP binding"/>
    <property type="evidence" value="ECO:0007669"/>
    <property type="project" value="UniProtKB-KW"/>
</dbReference>
<protein>
    <submittedName>
        <fullName evidence="6">ATP-dependent DNA helicase</fullName>
    </submittedName>
</protein>
<name>A0A9X4H7Z3_9FIRM</name>